<feature type="compositionally biased region" description="Low complexity" evidence="4">
    <location>
        <begin position="736"/>
        <end position="747"/>
    </location>
</feature>
<feature type="compositionally biased region" description="Low complexity" evidence="4">
    <location>
        <begin position="1429"/>
        <end position="1446"/>
    </location>
</feature>
<comment type="similarity">
    <text evidence="1">Belongs to the eukaryotic initiation factor 4G family.</text>
</comment>
<feature type="compositionally biased region" description="Low complexity" evidence="4">
    <location>
        <begin position="937"/>
        <end position="949"/>
    </location>
</feature>
<keyword evidence="7" id="KW-1185">Reference proteome</keyword>
<dbReference type="InterPro" id="IPR036211">
    <property type="entry name" value="eIF4G_eIF4E-bd_sf"/>
</dbReference>
<feature type="compositionally biased region" description="Basic and acidic residues" evidence="4">
    <location>
        <begin position="631"/>
        <end position="700"/>
    </location>
</feature>
<feature type="region of interest" description="Disordered" evidence="4">
    <location>
        <begin position="1281"/>
        <end position="1446"/>
    </location>
</feature>
<evidence type="ECO:0000256" key="3">
    <source>
        <dbReference type="ARBA" id="ARBA00022917"/>
    </source>
</evidence>
<proteinExistence type="inferred from homology"/>
<dbReference type="RefSeq" id="XP_069204200.1">
    <property type="nucleotide sequence ID" value="XM_069340726.1"/>
</dbReference>
<feature type="compositionally biased region" description="Low complexity" evidence="4">
    <location>
        <begin position="132"/>
        <end position="145"/>
    </location>
</feature>
<feature type="compositionally biased region" description="Basic and acidic residues" evidence="4">
    <location>
        <begin position="442"/>
        <end position="455"/>
    </location>
</feature>
<dbReference type="InterPro" id="IPR003890">
    <property type="entry name" value="MIF4G-like_typ-3"/>
</dbReference>
<feature type="compositionally biased region" description="Low complexity" evidence="4">
    <location>
        <begin position="701"/>
        <end position="710"/>
    </location>
</feature>
<organism evidence="6 7">
    <name type="scientific">Neodothiora populina</name>
    <dbReference type="NCBI Taxonomy" id="2781224"/>
    <lineage>
        <taxon>Eukaryota</taxon>
        <taxon>Fungi</taxon>
        <taxon>Dikarya</taxon>
        <taxon>Ascomycota</taxon>
        <taxon>Pezizomycotina</taxon>
        <taxon>Dothideomycetes</taxon>
        <taxon>Dothideomycetidae</taxon>
        <taxon>Dothideales</taxon>
        <taxon>Dothioraceae</taxon>
        <taxon>Neodothiora</taxon>
    </lineage>
</organism>
<reference evidence="6 7" key="1">
    <citation type="submission" date="2024-07" db="EMBL/GenBank/DDBJ databases">
        <title>Draft sequence of the Neodothiora populina.</title>
        <authorList>
            <person name="Drown D.D."/>
            <person name="Schuette U.S."/>
            <person name="Buechlein A.B."/>
            <person name="Rusch D.R."/>
            <person name="Winton L.W."/>
            <person name="Adams G.A."/>
        </authorList>
    </citation>
    <scope>NUCLEOTIDE SEQUENCE [LARGE SCALE GENOMIC DNA]</scope>
    <source>
        <strain evidence="6 7">CPC 39397</strain>
    </source>
</reference>
<evidence type="ECO:0000256" key="1">
    <source>
        <dbReference type="ARBA" id="ARBA00005775"/>
    </source>
</evidence>
<protein>
    <recommendedName>
        <fullName evidence="5">MIF4G domain-containing protein</fullName>
    </recommendedName>
</protein>
<dbReference type="GeneID" id="95975228"/>
<feature type="region of interest" description="Disordered" evidence="4">
    <location>
        <begin position="907"/>
        <end position="994"/>
    </location>
</feature>
<feature type="region of interest" description="Disordered" evidence="4">
    <location>
        <begin position="1"/>
        <end position="330"/>
    </location>
</feature>
<dbReference type="Proteomes" id="UP001562354">
    <property type="component" value="Unassembled WGS sequence"/>
</dbReference>
<feature type="compositionally biased region" description="Basic and acidic residues" evidence="4">
    <location>
        <begin position="963"/>
        <end position="973"/>
    </location>
</feature>
<feature type="compositionally biased region" description="Low complexity" evidence="4">
    <location>
        <begin position="14"/>
        <end position="41"/>
    </location>
</feature>
<feature type="compositionally biased region" description="Basic and acidic residues" evidence="4">
    <location>
        <begin position="513"/>
        <end position="614"/>
    </location>
</feature>
<feature type="compositionally biased region" description="Gly residues" evidence="4">
    <location>
        <begin position="248"/>
        <end position="257"/>
    </location>
</feature>
<dbReference type="SMART" id="SM00543">
    <property type="entry name" value="MIF4G"/>
    <property type="match status" value="1"/>
</dbReference>
<keyword evidence="3" id="KW-0648">Protein biosynthesis</keyword>
<accession>A0ABR3PPG2</accession>
<feature type="compositionally biased region" description="Polar residues" evidence="4">
    <location>
        <begin position="1"/>
        <end position="13"/>
    </location>
</feature>
<evidence type="ECO:0000259" key="5">
    <source>
        <dbReference type="SMART" id="SM00543"/>
    </source>
</evidence>
<dbReference type="InterPro" id="IPR022745">
    <property type="entry name" value="eIF4G1_eIF4E-bd"/>
</dbReference>
<dbReference type="SUPFAM" id="SSF101489">
    <property type="entry name" value="Eukaryotic initiation factor 4f subunit eIF4g, eIF4e-binding domain"/>
    <property type="match status" value="1"/>
</dbReference>
<feature type="region of interest" description="Disordered" evidence="4">
    <location>
        <begin position="840"/>
        <end position="872"/>
    </location>
</feature>
<feature type="compositionally biased region" description="Low complexity" evidence="4">
    <location>
        <begin position="456"/>
        <end position="471"/>
    </location>
</feature>
<dbReference type="Gene3D" id="1.20.970.30">
    <property type="entry name" value="eIF4G, eIF4E-binding domain"/>
    <property type="match status" value="1"/>
</dbReference>
<feature type="compositionally biased region" description="Polar residues" evidence="4">
    <location>
        <begin position="101"/>
        <end position="131"/>
    </location>
</feature>
<feature type="compositionally biased region" description="Low complexity" evidence="4">
    <location>
        <begin position="152"/>
        <end position="164"/>
    </location>
</feature>
<dbReference type="EMBL" id="JBFMKM010000003">
    <property type="protein sequence ID" value="KAL1311351.1"/>
    <property type="molecule type" value="Genomic_DNA"/>
</dbReference>
<dbReference type="PANTHER" id="PTHR23253:SF9">
    <property type="entry name" value="EUKARYOTIC TRANSLATION INITIATION FACTOR 4 GAMMA 2"/>
    <property type="match status" value="1"/>
</dbReference>
<evidence type="ECO:0000313" key="7">
    <source>
        <dbReference type="Proteomes" id="UP001562354"/>
    </source>
</evidence>
<feature type="compositionally biased region" description="Pro residues" evidence="4">
    <location>
        <begin position="362"/>
        <end position="382"/>
    </location>
</feature>
<dbReference type="PANTHER" id="PTHR23253">
    <property type="entry name" value="EUKARYOTIC TRANSLATION INITIATION FACTOR 4 GAMMA"/>
    <property type="match status" value="1"/>
</dbReference>
<feature type="compositionally biased region" description="Polar residues" evidence="4">
    <location>
        <begin position="78"/>
        <end position="90"/>
    </location>
</feature>
<dbReference type="SUPFAM" id="SSF48371">
    <property type="entry name" value="ARM repeat"/>
    <property type="match status" value="1"/>
</dbReference>
<feature type="region of interest" description="Disordered" evidence="4">
    <location>
        <begin position="346"/>
        <end position="778"/>
    </location>
</feature>
<feature type="domain" description="MIF4G" evidence="5">
    <location>
        <begin position="1019"/>
        <end position="1259"/>
    </location>
</feature>
<dbReference type="Gene3D" id="1.25.40.180">
    <property type="match status" value="1"/>
</dbReference>
<keyword evidence="2" id="KW-0396">Initiation factor</keyword>
<dbReference type="InterPro" id="IPR016024">
    <property type="entry name" value="ARM-type_fold"/>
</dbReference>
<dbReference type="Pfam" id="PF12152">
    <property type="entry name" value="eIF_4G1"/>
    <property type="match status" value="1"/>
</dbReference>
<feature type="compositionally biased region" description="Low complexity" evidence="4">
    <location>
        <begin position="403"/>
        <end position="426"/>
    </location>
</feature>
<evidence type="ECO:0000256" key="2">
    <source>
        <dbReference type="ARBA" id="ARBA00022540"/>
    </source>
</evidence>
<evidence type="ECO:0000256" key="4">
    <source>
        <dbReference type="SAM" id="MobiDB-lite"/>
    </source>
</evidence>
<feature type="compositionally biased region" description="Gly residues" evidence="4">
    <location>
        <begin position="908"/>
        <end position="920"/>
    </location>
</feature>
<feature type="compositionally biased region" description="Gly residues" evidence="4">
    <location>
        <begin position="859"/>
        <end position="871"/>
    </location>
</feature>
<feature type="compositionally biased region" description="Polar residues" evidence="4">
    <location>
        <begin position="44"/>
        <end position="55"/>
    </location>
</feature>
<dbReference type="Pfam" id="PF02854">
    <property type="entry name" value="MIF4G"/>
    <property type="match status" value="1"/>
</dbReference>
<gene>
    <name evidence="6" type="ORF">AAFC00_001525</name>
</gene>
<evidence type="ECO:0000313" key="6">
    <source>
        <dbReference type="EMBL" id="KAL1311351.1"/>
    </source>
</evidence>
<sequence>MTSATPTSAQPQLNASTANAAVASAPSTSSGTTTPSAAVPAQLPTRSYASAATKSVQEKAQAQAQAQQHGKVSPVNGAKTTSTTKPTMQNGEHGRKPSVIISASGTSGQIPNGGPVSQNARPNINFGSINGPSGSPAIASSVPAPSQTPNITTPAPASASASTPRDPRVTSPAHSPSPIPQPAASGGKPPSTLPGQSNGLSFGSMGADNGDASRTPQPPLTPSQQPAHLRRGSSQSTHSDMSMRGGFVPQGGRGRGGYNMPYPPSPAQGYRQLPNQRGPPNMPPHQFQNPGAMGFSPGRGRGGSPMMMQAQPFVPGQGQMHGGYPQHLNPQQQAYYGAQPQYDPYNGFYPPYYPQQQYPHGAAPPSPRPSYPVPYGAPPPQQHIPTYHPMSRSGSQISERPGSSVGQPAVAPAAPSAPGTPAPSTSNFQIPPKKASKAIVIKNDKGEEVTFEKKSSPAPAVAQSPAIASSAPTPPPRTPSVQHNRAESSSTKTAAETKNQFQEQVKAQLAAKKAKEEEEKRAAQEKENAEAKAVKDKEDAEAKAAKDKEEAEAKAAADKAAAEKKEAEEKEAAAQKAAAEKEAEEKKAAAEKEAKEAADKAAAEKESADKKAAEEAANVKPAEREETEDERFEREIAEMEAAEKAEEERERAFQEKRDKEKAEQKKKEAEIAKKADEEMKRLEREAEELEIAREKEREAKAAGGSAAAASETKDDEAAKLFASLKKPTLGPGADGAAPPTETPAVTEPEARKPKPAALKLETNKSVEPAQPTPGMKSLQSARFLNVKDTQYPDGFQSPNPALNQSGKRVGKEYDMDFLLQFQNIFKEKPSVDWDSKVKETLGNDTDPASARQASNRGAAMGGRQGSRGAGGAFPAMGSFANARTIAPGSNSHDRFLASQAARNNAQGAMGGFGGRSGGFPVGVPGQISRTNSLQTMGPGSPKVGGSSSRRGGGGGGSRRGPSNRHDDRREADAAKNMPLTAGLDLKPLEKSSTGWTPASLTGAPVQQDPSGQMAPDMVQRKVKAALNKMTPENFDRISDQIMAISDQSKNEKDGRTLRQVIQLTFEKACDEAHWAGTYAKFCSKMLHSMSNEIVDETIRDKNNQPVVGGGLFRKYLLNRCQEEFERGWEANLPDKPEGETQEAALLSDEYYIAAAAKRRGLGLIQFIGELYKLGMLTVKIMHQCVLRLLNFEGQPDEAAVENLSKLLKAVGATMDSTEQGHQLVDMYYQRVQNILETHKDMPSRPRFMLMDIIDLRRQGWKSRDSDKGPKTIEQIHAEAEAAQAAAELERQRTASQRGGRPQMGRGDARGFGHQNMPPPDYSRNTVGMDDLRRLQNRGASRQASSGMGPLGPGGFMASRSSSGRKGLGPPRDGESSGPSSRSGTPSNQKKDEKESNTHMNAFSALAALGDGSGEAHEGAHSEAGSPPVAKAQPASIDAAADAPNNA</sequence>
<comment type="caution">
    <text evidence="6">The sequence shown here is derived from an EMBL/GenBank/DDBJ whole genome shotgun (WGS) entry which is preliminary data.</text>
</comment>
<feature type="compositionally biased region" description="Polar residues" evidence="4">
    <location>
        <begin position="487"/>
        <end position="505"/>
    </location>
</feature>
<name>A0ABR3PPG2_9PEZI</name>
<feature type="compositionally biased region" description="Low complexity" evidence="4">
    <location>
        <begin position="1375"/>
        <end position="1386"/>
    </location>
</feature>